<dbReference type="PANTHER" id="PTHR45700">
    <property type="entry name" value="UBIQUITIN-PROTEIN LIGASE E3C"/>
    <property type="match status" value="1"/>
</dbReference>
<dbReference type="AlphaFoldDB" id="A0A261XTA8"/>
<feature type="domain" description="HECT" evidence="6">
    <location>
        <begin position="491"/>
        <end position="818"/>
    </location>
</feature>
<dbReference type="Gene3D" id="3.30.2160.10">
    <property type="entry name" value="Hect, E3 ligase catalytic domain"/>
    <property type="match status" value="1"/>
</dbReference>
<comment type="catalytic activity">
    <reaction evidence="1">
        <text>S-ubiquitinyl-[E2 ubiquitin-conjugating enzyme]-L-cysteine + [acceptor protein]-L-lysine = [E2 ubiquitin-conjugating enzyme]-L-cysteine + N(6)-ubiquitinyl-[acceptor protein]-L-lysine.</text>
        <dbReference type="EC" id="2.3.2.26"/>
    </reaction>
</comment>
<dbReference type="Gene3D" id="3.90.1750.10">
    <property type="entry name" value="Hect, E3 ligase catalytic domains"/>
    <property type="match status" value="1"/>
</dbReference>
<feature type="non-terminal residue" evidence="7">
    <location>
        <position position="1175"/>
    </location>
</feature>
<keyword evidence="3" id="KW-0808">Transferase</keyword>
<dbReference type="InterPro" id="IPR000569">
    <property type="entry name" value="HECT_dom"/>
</dbReference>
<sequence length="1175" mass="131667">MRQLSGGCGEECDNPVCRQGKALQLSTSQAWALACHFASQGKVPHCKRLRDASAANNSEEVPSTGSDASSELSGGNLFSTIYASEPFFSKRLLIKFRYAPNAEDHYQLRLQVLKQMKLLLADWRTLGDLVRPDQENCLTESDMRQAWSLLCDSQCSPYPVRNTTYTLAGLIAMSLKSSLPSITSLQASDTCRPTDDINLWVQALTCLFMLPMMSTLSGDEGTVQVDGKLEPELADAYLDPFATLLSSLNLIPSSKPIEPITSLMAHVAAHVQDFRNVAMALQNQLVDRDCKEFGESERSCNAANALQLLYRLATNVEMQVNQQGSLHDRLCSTLDPKQEWRKWRHAKLPTSSTSTHSVVSPQRMSIHGRPFSRHRQWLRIGMAASFGIFGVEFSPFPFLNTPFLLTTAFKSKVVKIDSLARMSRAYEDACVNHTLVTHARHLLPWASPVLKEIESKVRDVTGPYLVLNVRRTHLLEDTLRQIRKKWGDRLKPLKIRFVKGGEYGMDQGGVQKEFMTVALAKLLDPKLGLFCLDNESKTHWFAGAGTTLTSHNEQLYELFGLLIGLSVYNGILIPFHAPPVFYRLANMSKELLYHSEHAHGQFSIQELEEGWPALARGLKALRDWDSEETGMSVEDVFSRDFDITYHDASGHSIDFPLCEGGSSIPVTEDNRLEYIDAYCRHFMFISIKDRFLAVRRGIRAILQGEIPWDICEWQDLETIICGQHSGSDDDALDLAELHASAEYDDGYHLEHPTIKAFWNVVHDLTPSQKRKLLNFVTASDRIPIGGLKELTFIVQRNGPDSDRLPTALTCFSRLLLPDSTGHPLAFPTFGLSPGLTYKLEHIDGLPGFIAEDKTPSLNEQHKSHGRVKARVYDTSKNCVYCKSDVTAEGRAGALAELRDAQTDAVVWSVTAKGWSDMTIVGHDMEIKLSTSATIFQFLYRNNVYRWRLLTRSKKLSRPQYHLECHILASSSSQLICTIDCNMTNLHISAFPIATTTLSTNTDEPADTFGTLPAHPFTTFLIFSGLCALDHISSVIHSLGGGDEALRMITDPEFSRGAMQDPPLTSAQEVHNLVPHTLTSNNYHPSLPFISSDHEETDSIAFTDNYPYNYDDADSYRLSYSLRSGLQIDHLLGENSFQDVGDTEQCQLDRMEIRSQDPESTRNDVDHRLVLDCLDR</sequence>
<dbReference type="InterPro" id="IPR035983">
    <property type="entry name" value="Hect_E3_ubiquitin_ligase"/>
</dbReference>
<evidence type="ECO:0000256" key="3">
    <source>
        <dbReference type="ARBA" id="ARBA00022679"/>
    </source>
</evidence>
<dbReference type="GO" id="GO:0061630">
    <property type="term" value="F:ubiquitin protein ligase activity"/>
    <property type="evidence" value="ECO:0007669"/>
    <property type="project" value="UniProtKB-EC"/>
</dbReference>
<dbReference type="EMBL" id="MVBO01000293">
    <property type="protein sequence ID" value="OZJ01590.1"/>
    <property type="molecule type" value="Genomic_DNA"/>
</dbReference>
<dbReference type="PROSITE" id="PS50237">
    <property type="entry name" value="HECT"/>
    <property type="match status" value="1"/>
</dbReference>
<dbReference type="Gene3D" id="3.30.2410.10">
    <property type="entry name" value="Hect, E3 ligase catalytic domain"/>
    <property type="match status" value="1"/>
</dbReference>
<evidence type="ECO:0000256" key="4">
    <source>
        <dbReference type="ARBA" id="ARBA00022786"/>
    </source>
</evidence>
<name>A0A261XTA8_9FUNG</name>
<evidence type="ECO:0000313" key="7">
    <source>
        <dbReference type="EMBL" id="OZJ01590.1"/>
    </source>
</evidence>
<organism evidence="7 8">
    <name type="scientific">Bifiguratus adelaidae</name>
    <dbReference type="NCBI Taxonomy" id="1938954"/>
    <lineage>
        <taxon>Eukaryota</taxon>
        <taxon>Fungi</taxon>
        <taxon>Fungi incertae sedis</taxon>
        <taxon>Mucoromycota</taxon>
        <taxon>Mucoromycotina</taxon>
        <taxon>Endogonomycetes</taxon>
        <taxon>Endogonales</taxon>
        <taxon>Endogonales incertae sedis</taxon>
        <taxon>Bifiguratus</taxon>
    </lineage>
</organism>
<accession>A0A261XTA8</accession>
<dbReference type="EC" id="2.3.2.26" evidence="2"/>
<keyword evidence="4 5" id="KW-0833">Ubl conjugation pathway</keyword>
<reference evidence="7 8" key="1">
    <citation type="journal article" date="2017" name="Mycologia">
        <title>Bifiguratus adelaidae, gen. et sp. nov., a new member of Mucoromycotina in endophytic and soil-dwelling habitats.</title>
        <authorList>
            <person name="Torres-Cruz T.J."/>
            <person name="Billingsley Tobias T.L."/>
            <person name="Almatruk M."/>
            <person name="Hesse C."/>
            <person name="Kuske C.R."/>
            <person name="Desiro A."/>
            <person name="Benucci G.M."/>
            <person name="Bonito G."/>
            <person name="Stajich J.E."/>
            <person name="Dunlap C."/>
            <person name="Arnold A.E."/>
            <person name="Porras-Alfaro A."/>
        </authorList>
    </citation>
    <scope>NUCLEOTIDE SEQUENCE [LARGE SCALE GENOMIC DNA]</scope>
    <source>
        <strain evidence="7 8">AZ0501</strain>
    </source>
</reference>
<dbReference type="OrthoDB" id="8068875at2759"/>
<keyword evidence="8" id="KW-1185">Reference proteome</keyword>
<dbReference type="InterPro" id="IPR044611">
    <property type="entry name" value="E3A/B/C-like"/>
</dbReference>
<gene>
    <name evidence="7" type="ORF">BZG36_05606</name>
</gene>
<dbReference type="Proteomes" id="UP000242875">
    <property type="component" value="Unassembled WGS sequence"/>
</dbReference>
<dbReference type="SUPFAM" id="SSF56204">
    <property type="entry name" value="Hect, E3 ligase catalytic domain"/>
    <property type="match status" value="1"/>
</dbReference>
<evidence type="ECO:0000256" key="5">
    <source>
        <dbReference type="PROSITE-ProRule" id="PRU00104"/>
    </source>
</evidence>
<dbReference type="GO" id="GO:0000209">
    <property type="term" value="P:protein polyubiquitination"/>
    <property type="evidence" value="ECO:0007669"/>
    <property type="project" value="InterPro"/>
</dbReference>
<evidence type="ECO:0000256" key="2">
    <source>
        <dbReference type="ARBA" id="ARBA00012485"/>
    </source>
</evidence>
<evidence type="ECO:0000256" key="1">
    <source>
        <dbReference type="ARBA" id="ARBA00000885"/>
    </source>
</evidence>
<proteinExistence type="predicted"/>
<dbReference type="PANTHER" id="PTHR45700:SF8">
    <property type="entry name" value="HECT-TYPE E3 UBIQUITIN TRANSFERASE"/>
    <property type="match status" value="1"/>
</dbReference>
<protein>
    <recommendedName>
        <fullName evidence="2">HECT-type E3 ubiquitin transferase</fullName>
        <ecNumber evidence="2">2.3.2.26</ecNumber>
    </recommendedName>
</protein>
<comment type="caution">
    <text evidence="7">The sequence shown here is derived from an EMBL/GenBank/DDBJ whole genome shotgun (WGS) entry which is preliminary data.</text>
</comment>
<feature type="active site" description="Glycyl thioester intermediate" evidence="5">
    <location>
        <position position="810"/>
    </location>
</feature>
<dbReference type="SMART" id="SM00119">
    <property type="entry name" value="HECTc"/>
    <property type="match status" value="1"/>
</dbReference>
<dbReference type="FunFam" id="3.30.2410.10:FF:000003">
    <property type="entry name" value="probable E3 ubiquitin-protein ligase HERC4 isoform X1"/>
    <property type="match status" value="1"/>
</dbReference>
<evidence type="ECO:0000259" key="6">
    <source>
        <dbReference type="PROSITE" id="PS50237"/>
    </source>
</evidence>
<evidence type="ECO:0000313" key="8">
    <source>
        <dbReference type="Proteomes" id="UP000242875"/>
    </source>
</evidence>
<dbReference type="Pfam" id="PF00632">
    <property type="entry name" value="HECT"/>
    <property type="match status" value="1"/>
</dbReference>
<dbReference type="PROSITE" id="PS51257">
    <property type="entry name" value="PROKAR_LIPOPROTEIN"/>
    <property type="match status" value="1"/>
</dbReference>